<evidence type="ECO:0000313" key="11">
    <source>
        <dbReference type="EMBL" id="MBU3065472.1"/>
    </source>
</evidence>
<dbReference type="Pfam" id="PF13370">
    <property type="entry name" value="Fer4_13"/>
    <property type="match status" value="1"/>
</dbReference>
<dbReference type="PANTHER" id="PTHR36923">
    <property type="entry name" value="FERREDOXIN"/>
    <property type="match status" value="1"/>
</dbReference>
<feature type="transmembrane region" description="Helical" evidence="8">
    <location>
        <begin position="76"/>
        <end position="96"/>
    </location>
</feature>
<evidence type="ECO:0000259" key="9">
    <source>
        <dbReference type="PROSITE" id="PS51379"/>
    </source>
</evidence>
<dbReference type="InterPro" id="IPR016566">
    <property type="entry name" value="UCP010219"/>
</dbReference>
<protein>
    <submittedName>
        <fullName evidence="10">DUF3159 domain-containing protein</fullName>
    </submittedName>
</protein>
<evidence type="ECO:0000256" key="7">
    <source>
        <dbReference type="ARBA" id="ARBA00023291"/>
    </source>
</evidence>
<keyword evidence="4" id="KW-0249">Electron transport</keyword>
<dbReference type="EMBL" id="JAHKNI010000011">
    <property type="protein sequence ID" value="MBU3065472.1"/>
    <property type="molecule type" value="Genomic_DNA"/>
</dbReference>
<feature type="transmembrane region" description="Helical" evidence="8">
    <location>
        <begin position="39"/>
        <end position="64"/>
    </location>
</feature>
<dbReference type="PRINTS" id="PR00352">
    <property type="entry name" value="3FE4SFRDOXIN"/>
</dbReference>
<name>A0ABS6AXE6_9NOCA</name>
<dbReference type="PROSITE" id="PS51379">
    <property type="entry name" value="4FE4S_FER_2"/>
    <property type="match status" value="1"/>
</dbReference>
<dbReference type="InterPro" id="IPR017896">
    <property type="entry name" value="4Fe4S_Fe-S-bd"/>
</dbReference>
<dbReference type="Proteomes" id="UP000733379">
    <property type="component" value="Unassembled WGS sequence"/>
</dbReference>
<evidence type="ECO:0000256" key="2">
    <source>
        <dbReference type="ARBA" id="ARBA00022448"/>
    </source>
</evidence>
<keyword evidence="5" id="KW-0408">Iron</keyword>
<keyword evidence="7" id="KW-0003">3Fe-4S</keyword>
<dbReference type="RefSeq" id="WP_215917597.1">
    <property type="nucleotide sequence ID" value="NZ_JAHKNI010000004.1"/>
</dbReference>
<reference evidence="10 12" key="1">
    <citation type="submission" date="2021-06" db="EMBL/GenBank/DDBJ databases">
        <title>Actinomycetes sequencing.</title>
        <authorList>
            <person name="Shan Q."/>
        </authorList>
    </citation>
    <scope>NUCLEOTIDE SEQUENCE [LARGE SCALE GENOMIC DNA]</scope>
    <source>
        <strain evidence="10 12">NEAU-G5</strain>
    </source>
</reference>
<evidence type="ECO:0000256" key="1">
    <source>
        <dbReference type="ARBA" id="ARBA00001927"/>
    </source>
</evidence>
<keyword evidence="3" id="KW-0479">Metal-binding</keyword>
<dbReference type="EMBL" id="JAHKNI010000004">
    <property type="protein sequence ID" value="MBU3062694.1"/>
    <property type="molecule type" value="Genomic_DNA"/>
</dbReference>
<evidence type="ECO:0000256" key="3">
    <source>
        <dbReference type="ARBA" id="ARBA00022723"/>
    </source>
</evidence>
<organism evidence="10 12">
    <name type="scientific">Nocardia albiluteola</name>
    <dbReference type="NCBI Taxonomy" id="2842303"/>
    <lineage>
        <taxon>Bacteria</taxon>
        <taxon>Bacillati</taxon>
        <taxon>Actinomycetota</taxon>
        <taxon>Actinomycetes</taxon>
        <taxon>Mycobacteriales</taxon>
        <taxon>Nocardiaceae</taxon>
        <taxon>Nocardia</taxon>
    </lineage>
</organism>
<evidence type="ECO:0000313" key="10">
    <source>
        <dbReference type="EMBL" id="MBU3062694.1"/>
    </source>
</evidence>
<keyword evidence="2" id="KW-0813">Transport</keyword>
<dbReference type="SUPFAM" id="SSF54862">
    <property type="entry name" value="4Fe-4S ferredoxins"/>
    <property type="match status" value="1"/>
</dbReference>
<comment type="caution">
    <text evidence="10">The sequence shown here is derived from an EMBL/GenBank/DDBJ whole genome shotgun (WGS) entry which is preliminary data.</text>
</comment>
<feature type="transmembrane region" description="Helical" evidence="8">
    <location>
        <begin position="183"/>
        <end position="201"/>
    </location>
</feature>
<evidence type="ECO:0000256" key="6">
    <source>
        <dbReference type="ARBA" id="ARBA00023014"/>
    </source>
</evidence>
<feature type="transmembrane region" description="Helical" evidence="8">
    <location>
        <begin position="102"/>
        <end position="120"/>
    </location>
</feature>
<proteinExistence type="predicted"/>
<feature type="domain" description="4Fe-4S ferredoxin-type" evidence="9">
    <location>
        <begin position="225"/>
        <end position="253"/>
    </location>
</feature>
<keyword evidence="12" id="KW-1185">Reference proteome</keyword>
<evidence type="ECO:0000256" key="5">
    <source>
        <dbReference type="ARBA" id="ARBA00023004"/>
    </source>
</evidence>
<accession>A0ABS6AXE6</accession>
<gene>
    <name evidence="10" type="ORF">KO481_14330</name>
    <name evidence="11" type="ORF">KO481_28580</name>
</gene>
<dbReference type="InterPro" id="IPR051269">
    <property type="entry name" value="Fe-S_cluster_ET"/>
</dbReference>
<keyword evidence="8" id="KW-0812">Transmembrane</keyword>
<keyword evidence="6" id="KW-0411">Iron-sulfur</keyword>
<feature type="transmembrane region" description="Helical" evidence="8">
    <location>
        <begin position="147"/>
        <end position="171"/>
    </location>
</feature>
<keyword evidence="8" id="KW-1133">Transmembrane helix</keyword>
<comment type="cofactor">
    <cofactor evidence="1">
        <name>[3Fe-4S] cluster</name>
        <dbReference type="ChEBI" id="CHEBI:21137"/>
    </cofactor>
</comment>
<keyword evidence="8" id="KW-0472">Membrane</keyword>
<dbReference type="Gene3D" id="3.30.70.20">
    <property type="match status" value="1"/>
</dbReference>
<evidence type="ECO:0000313" key="12">
    <source>
        <dbReference type="Proteomes" id="UP000733379"/>
    </source>
</evidence>
<sequence>MAARTTTSDPAPALAPTPELRERLLVGAVSGAPIGTFTIAISATGSLVVAAGAALAAAFVVSCWRIATRRPGRTTAAVVAVVVLQVTLAAVTGNAANFFLPRILWAVVWSPVHLVLILAGRPPLGWAVGRLSGDPGQWRRCAVQRRAYTLASLLPWSLATVEMVVALWLYTHGQVALLGSTEMLTNGIHLLSFLAAWRIAVRLIGTHRCQDDPRTCSPEERKSLMRLDIDPSRCIGSGVCALTAPEVFDQNDSDGTALLRHSEPPSAEWDSARLAARSCPAAAISISE</sequence>
<evidence type="ECO:0000256" key="4">
    <source>
        <dbReference type="ARBA" id="ARBA00022982"/>
    </source>
</evidence>
<dbReference type="InterPro" id="IPR001080">
    <property type="entry name" value="3Fe4S_ferredoxin"/>
</dbReference>
<dbReference type="Pfam" id="PF11361">
    <property type="entry name" value="DUF3159"/>
    <property type="match status" value="1"/>
</dbReference>
<evidence type="ECO:0000256" key="8">
    <source>
        <dbReference type="SAM" id="Phobius"/>
    </source>
</evidence>
<dbReference type="PANTHER" id="PTHR36923:SF3">
    <property type="entry name" value="FERREDOXIN"/>
    <property type="match status" value="1"/>
</dbReference>